<dbReference type="EMBL" id="BNJG01000002">
    <property type="protein sequence ID" value="GHO57520.1"/>
    <property type="molecule type" value="Genomic_DNA"/>
</dbReference>
<comment type="caution">
    <text evidence="1">The sequence shown here is derived from an EMBL/GenBank/DDBJ whole genome shotgun (WGS) entry which is preliminary data.</text>
</comment>
<organism evidence="1 2">
    <name type="scientific">Ktedonobacter robiniae</name>
    <dbReference type="NCBI Taxonomy" id="2778365"/>
    <lineage>
        <taxon>Bacteria</taxon>
        <taxon>Bacillati</taxon>
        <taxon>Chloroflexota</taxon>
        <taxon>Ktedonobacteria</taxon>
        <taxon>Ktedonobacterales</taxon>
        <taxon>Ktedonobacteraceae</taxon>
        <taxon>Ktedonobacter</taxon>
    </lineage>
</organism>
<dbReference type="Proteomes" id="UP000654345">
    <property type="component" value="Unassembled WGS sequence"/>
</dbReference>
<name>A0ABQ3UZ04_9CHLR</name>
<keyword evidence="2" id="KW-1185">Reference proteome</keyword>
<evidence type="ECO:0000313" key="2">
    <source>
        <dbReference type="Proteomes" id="UP000654345"/>
    </source>
</evidence>
<protein>
    <submittedName>
        <fullName evidence="1">Uncharacterized protein</fullName>
    </submittedName>
</protein>
<sequence>MFKKLQVDQGIPGSVPFGKGMGLAGEGIEPIAEHAVDPVFYQNHGKRAVYARFPW</sequence>
<accession>A0ABQ3UZ04</accession>
<proteinExistence type="predicted"/>
<reference evidence="1 2" key="1">
    <citation type="journal article" date="2021" name="Int. J. Syst. Evol. Microbiol.">
        <title>Reticulibacter mediterranei gen. nov., sp. nov., within the new family Reticulibacteraceae fam. nov., and Ktedonospora formicarum gen. nov., sp. nov., Ktedonobacter robiniae sp. nov., Dictyobacter formicarum sp. nov. and Dictyobacter arantiisoli sp. nov., belonging to the class Ktedonobacteria.</title>
        <authorList>
            <person name="Yabe S."/>
            <person name="Zheng Y."/>
            <person name="Wang C.M."/>
            <person name="Sakai Y."/>
            <person name="Abe K."/>
            <person name="Yokota A."/>
            <person name="Donadio S."/>
            <person name="Cavaletti L."/>
            <person name="Monciardini P."/>
        </authorList>
    </citation>
    <scope>NUCLEOTIDE SEQUENCE [LARGE SCALE GENOMIC DNA]</scope>
    <source>
        <strain evidence="1 2">SOSP1-30</strain>
    </source>
</reference>
<gene>
    <name evidence="1" type="ORF">KSB_59950</name>
</gene>
<evidence type="ECO:0000313" key="1">
    <source>
        <dbReference type="EMBL" id="GHO57520.1"/>
    </source>
</evidence>